<evidence type="ECO:0000256" key="4">
    <source>
        <dbReference type="ARBA" id="ARBA00023136"/>
    </source>
</evidence>
<evidence type="ECO:0000256" key="2">
    <source>
        <dbReference type="ARBA" id="ARBA00022692"/>
    </source>
</evidence>
<proteinExistence type="predicted"/>
<dbReference type="GO" id="GO:0016020">
    <property type="term" value="C:membrane"/>
    <property type="evidence" value="ECO:0007669"/>
    <property type="project" value="UniProtKB-SubCell"/>
</dbReference>
<protein>
    <submittedName>
        <fullName evidence="7">Uncharacterized protein LOC111604465</fullName>
    </submittedName>
</protein>
<dbReference type="GeneID" id="111604465"/>
<dbReference type="KEGG" id="dhe:111604465"/>
<dbReference type="CTD" id="40158"/>
<reference evidence="7" key="1">
    <citation type="submission" date="2025-08" db="UniProtKB">
        <authorList>
            <consortium name="RefSeq"/>
        </authorList>
    </citation>
    <scope>IDENTIFICATION</scope>
    <source>
        <strain evidence="7">15085-1641.00</strain>
        <tissue evidence="7">Whole body</tissue>
    </source>
</reference>
<dbReference type="Proteomes" id="UP000504633">
    <property type="component" value="Unplaced"/>
</dbReference>
<dbReference type="AlphaFoldDB" id="A0A6J1MGS2"/>
<name>A0A6J1MGS2_DROHY</name>
<keyword evidence="2" id="KW-0812">Transmembrane</keyword>
<keyword evidence="4" id="KW-0472">Membrane</keyword>
<feature type="compositionally biased region" description="Basic and acidic residues" evidence="5">
    <location>
        <begin position="109"/>
        <end position="122"/>
    </location>
</feature>
<keyword evidence="6" id="KW-1185">Reference proteome</keyword>
<dbReference type="OrthoDB" id="6258998at2759"/>
<dbReference type="Gene3D" id="3.40.50.12190">
    <property type="match status" value="1"/>
</dbReference>
<accession>A0A6J1MGS2</accession>
<dbReference type="PANTHER" id="PTHR18843">
    <property type="entry name" value="TORSIN-1A-INTERACTING PROTEIN"/>
    <property type="match status" value="1"/>
</dbReference>
<evidence type="ECO:0000256" key="1">
    <source>
        <dbReference type="ARBA" id="ARBA00004370"/>
    </source>
</evidence>
<feature type="compositionally biased region" description="Polar residues" evidence="5">
    <location>
        <begin position="16"/>
        <end position="30"/>
    </location>
</feature>
<dbReference type="OMA" id="RCNIEDM"/>
<dbReference type="PANTHER" id="PTHR18843:SF7">
    <property type="entry name" value="LAMINA-ASSOCIATED POLYPEPTIDE 1B ISOFORM 1-RELATED"/>
    <property type="match status" value="1"/>
</dbReference>
<evidence type="ECO:0000256" key="5">
    <source>
        <dbReference type="SAM" id="MobiDB-lite"/>
    </source>
</evidence>
<dbReference type="GO" id="GO:0061024">
    <property type="term" value="P:membrane organization"/>
    <property type="evidence" value="ECO:0007669"/>
    <property type="project" value="TreeGrafter"/>
</dbReference>
<dbReference type="InterPro" id="IPR008662">
    <property type="entry name" value="TOIP1/2"/>
</dbReference>
<gene>
    <name evidence="7" type="primary">LOC111604465</name>
</gene>
<feature type="compositionally biased region" description="Acidic residues" evidence="5">
    <location>
        <begin position="59"/>
        <end position="68"/>
    </location>
</feature>
<evidence type="ECO:0000256" key="3">
    <source>
        <dbReference type="ARBA" id="ARBA00022989"/>
    </source>
</evidence>
<feature type="region of interest" description="Disordered" evidence="5">
    <location>
        <begin position="1"/>
        <end position="131"/>
    </location>
</feature>
<sequence>MTSRRPLHERRESIDSKSPTKNVLNQNSCPNKYGEKTNDSDDENELEESKNEPANAEGEGTDTSEDDSNGQQRCSQSKAQNQTYTQAAEETRPQKVQETGPQRPLEVGAQRRPETVPLRRPDTVPQAAQPQCNVGKTRTNTFSKLLKYSIIIILPLIVYSQYYKSEPQVKTCTFEELKKRAPSQSTDVWKALRCNIEDMLNKKSKSPNVFLFLYTNQSNESEMQKLVNDIALETSKCFDEQELVKMTLNDFETQTGDDYGFPIEQYKKKIQHGNVFLIVNLNDIPTNAARALHTICDTYSPITPDVVIFLTLRTHLTEVAGTPVQLAHRTLHELWKQLPNNELDALITRVTDQVLLLQS</sequence>
<keyword evidence="3" id="KW-1133">Transmembrane helix</keyword>
<comment type="subcellular location">
    <subcellularLocation>
        <location evidence="1">Membrane</location>
    </subcellularLocation>
</comment>
<evidence type="ECO:0000313" key="7">
    <source>
        <dbReference type="RefSeq" id="XP_023178315.2"/>
    </source>
</evidence>
<organism evidence="6 7">
    <name type="scientific">Drosophila hydei</name>
    <name type="common">Fruit fly</name>
    <dbReference type="NCBI Taxonomy" id="7224"/>
    <lineage>
        <taxon>Eukaryota</taxon>
        <taxon>Metazoa</taxon>
        <taxon>Ecdysozoa</taxon>
        <taxon>Arthropoda</taxon>
        <taxon>Hexapoda</taxon>
        <taxon>Insecta</taxon>
        <taxon>Pterygota</taxon>
        <taxon>Neoptera</taxon>
        <taxon>Endopterygota</taxon>
        <taxon>Diptera</taxon>
        <taxon>Brachycera</taxon>
        <taxon>Muscomorpha</taxon>
        <taxon>Ephydroidea</taxon>
        <taxon>Drosophilidae</taxon>
        <taxon>Drosophila</taxon>
    </lineage>
</organism>
<feature type="compositionally biased region" description="Polar residues" evidence="5">
    <location>
        <begin position="69"/>
        <end position="88"/>
    </location>
</feature>
<dbReference type="RefSeq" id="XP_023178315.2">
    <property type="nucleotide sequence ID" value="XM_023322547.2"/>
</dbReference>
<evidence type="ECO:0000313" key="6">
    <source>
        <dbReference type="Proteomes" id="UP000504633"/>
    </source>
</evidence>
<dbReference type="InterPro" id="IPR038599">
    <property type="entry name" value="LAP1C-like_C_sf"/>
</dbReference>
<dbReference type="GO" id="GO:0001671">
    <property type="term" value="F:ATPase activator activity"/>
    <property type="evidence" value="ECO:0007669"/>
    <property type="project" value="InterPro"/>
</dbReference>